<keyword evidence="4" id="KW-1185">Reference proteome</keyword>
<dbReference type="Pfam" id="PF02655">
    <property type="entry name" value="ATP-grasp_3"/>
    <property type="match status" value="1"/>
</dbReference>
<keyword evidence="1" id="KW-0067">ATP-binding</keyword>
<dbReference type="Gene3D" id="3.30.470.20">
    <property type="entry name" value="ATP-grasp fold, B domain"/>
    <property type="match status" value="1"/>
</dbReference>
<organism evidence="3 4">
    <name type="scientific">Ancylobacter dichloromethanicus</name>
    <dbReference type="NCBI Taxonomy" id="518825"/>
    <lineage>
        <taxon>Bacteria</taxon>
        <taxon>Pseudomonadati</taxon>
        <taxon>Pseudomonadota</taxon>
        <taxon>Alphaproteobacteria</taxon>
        <taxon>Hyphomicrobiales</taxon>
        <taxon>Xanthobacteraceae</taxon>
        <taxon>Ancylobacter</taxon>
    </lineage>
</organism>
<dbReference type="Proteomes" id="UP001143370">
    <property type="component" value="Unassembled WGS sequence"/>
</dbReference>
<dbReference type="AlphaFoldDB" id="A0A9W6J516"/>
<dbReference type="InterPro" id="IPR011761">
    <property type="entry name" value="ATP-grasp"/>
</dbReference>
<comment type="caution">
    <text evidence="3">The sequence shown here is derived from an EMBL/GenBank/DDBJ whole genome shotgun (WGS) entry which is preliminary data.</text>
</comment>
<evidence type="ECO:0000313" key="4">
    <source>
        <dbReference type="Proteomes" id="UP001143370"/>
    </source>
</evidence>
<dbReference type="SUPFAM" id="SSF56059">
    <property type="entry name" value="Glutathione synthetase ATP-binding domain-like"/>
    <property type="match status" value="1"/>
</dbReference>
<evidence type="ECO:0000256" key="1">
    <source>
        <dbReference type="PROSITE-ProRule" id="PRU00409"/>
    </source>
</evidence>
<feature type="domain" description="ATP-grasp" evidence="2">
    <location>
        <begin position="104"/>
        <end position="298"/>
    </location>
</feature>
<dbReference type="Gene3D" id="2.30.36.100">
    <property type="match status" value="1"/>
</dbReference>
<dbReference type="InterPro" id="IPR003806">
    <property type="entry name" value="ATP-grasp_PylC-type"/>
</dbReference>
<evidence type="ECO:0000313" key="3">
    <source>
        <dbReference type="EMBL" id="GLK69936.1"/>
    </source>
</evidence>
<name>A0A9W6J516_9HYPH</name>
<reference evidence="3" key="2">
    <citation type="submission" date="2023-01" db="EMBL/GenBank/DDBJ databases">
        <authorList>
            <person name="Sun Q."/>
            <person name="Evtushenko L."/>
        </authorList>
    </citation>
    <scope>NUCLEOTIDE SEQUENCE</scope>
    <source>
        <strain evidence="3">VKM B-2484</strain>
    </source>
</reference>
<dbReference type="Gene3D" id="3.40.50.11770">
    <property type="match status" value="1"/>
</dbReference>
<keyword evidence="1" id="KW-0547">Nucleotide-binding</keyword>
<protein>
    <recommendedName>
        <fullName evidence="2">ATP-grasp domain-containing protein</fullName>
    </recommendedName>
</protein>
<dbReference type="GO" id="GO:0005524">
    <property type="term" value="F:ATP binding"/>
    <property type="evidence" value="ECO:0007669"/>
    <property type="project" value="UniProtKB-UniRule"/>
</dbReference>
<accession>A0A9W6J516</accession>
<evidence type="ECO:0000259" key="2">
    <source>
        <dbReference type="PROSITE" id="PS50975"/>
    </source>
</evidence>
<dbReference type="GO" id="GO:0046872">
    <property type="term" value="F:metal ion binding"/>
    <property type="evidence" value="ECO:0007669"/>
    <property type="project" value="InterPro"/>
</dbReference>
<dbReference type="RefSeq" id="WP_213375564.1">
    <property type="nucleotide sequence ID" value="NZ_BSFJ01000001.1"/>
</dbReference>
<sequence>MLVFVVETITGGGHLGAALPASLIAEGALMRDTLIGDLEDLPGVRVITTHDARFPAPPRGTSTALRLGDDPSSVWKLMAQQADCCWPIAPETGGILERLAEELRAQCRRVVAPDAETIALCASKHRTAQVLAAAGVEVVPTWRPEALPADASGPFVVKPDDGAGAAGIHILQQAPPFSPGLIVQPLIAGEAASLTLLCQSGRTHVLAANRQHMARADDTLRFTGVTVGAFPVDEALRSLANRLGAALPGLHGLVGVDYIATAAGPVVVEVNPRLTTAYAGLRRALGVNPLAFVAELIRDGVVPDLPHLPPALPVEVLTVEVLP</sequence>
<dbReference type="PIRSF" id="PIRSF016766">
    <property type="entry name" value="UCP016766_ATPgrasp"/>
    <property type="match status" value="1"/>
</dbReference>
<dbReference type="InterPro" id="IPR040803">
    <property type="entry name" value="MfnD_preATP-grasp"/>
</dbReference>
<dbReference type="PROSITE" id="PS50975">
    <property type="entry name" value="ATP_GRASP"/>
    <property type="match status" value="1"/>
</dbReference>
<proteinExistence type="predicted"/>
<reference evidence="3" key="1">
    <citation type="journal article" date="2014" name="Int. J. Syst. Evol. Microbiol.">
        <title>Complete genome sequence of Corynebacterium casei LMG S-19264T (=DSM 44701T), isolated from a smear-ripened cheese.</title>
        <authorList>
            <consortium name="US DOE Joint Genome Institute (JGI-PGF)"/>
            <person name="Walter F."/>
            <person name="Albersmeier A."/>
            <person name="Kalinowski J."/>
            <person name="Ruckert C."/>
        </authorList>
    </citation>
    <scope>NUCLEOTIDE SEQUENCE</scope>
    <source>
        <strain evidence="3">VKM B-2484</strain>
    </source>
</reference>
<dbReference type="InterPro" id="IPR024710">
    <property type="entry name" value="MfnD"/>
</dbReference>
<gene>
    <name evidence="3" type="ORF">GCM10017643_00510</name>
</gene>
<dbReference type="EMBL" id="BSFJ01000001">
    <property type="protein sequence ID" value="GLK69936.1"/>
    <property type="molecule type" value="Genomic_DNA"/>
</dbReference>
<dbReference type="Pfam" id="PF18301">
    <property type="entry name" value="preATP-grasp_3"/>
    <property type="match status" value="1"/>
</dbReference>